<accession>A0A1J5P7X0</accession>
<evidence type="ECO:0000313" key="1">
    <source>
        <dbReference type="EMBL" id="OIQ66848.1"/>
    </source>
</evidence>
<gene>
    <name evidence="1" type="ORF">GALL_515800</name>
</gene>
<sequence length="281" mass="31247">MRTYVLAVLIALAVQFSTALAAEEKDPRGIYEELRQSFKPSAGITADETTTATIKRHMATLLYPVDLSSLKPPEQDESLKQLIKTLQRQMGDPDTGVLTSNQFFRLSDAARDIDARPVLVSGGKIVSMENDLVLAVGTGQMDDLAQPINKVRIVCIKSEGTCNEVEATFDFKTNLLDFFDVASYRIQTWTPRRVTAIREHPCGTATMSIDLAAKTVEVGVLGHKDFQFCSDSQNGRWTLVDSFSATWNVARDRQLKALELAYPPSKKMFRVLEPVDAQRGR</sequence>
<comment type="caution">
    <text evidence="1">The sequence shown here is derived from an EMBL/GenBank/DDBJ whole genome shotgun (WGS) entry which is preliminary data.</text>
</comment>
<dbReference type="EMBL" id="MLJW01006324">
    <property type="protein sequence ID" value="OIQ66848.1"/>
    <property type="molecule type" value="Genomic_DNA"/>
</dbReference>
<proteinExistence type="predicted"/>
<organism evidence="1">
    <name type="scientific">mine drainage metagenome</name>
    <dbReference type="NCBI Taxonomy" id="410659"/>
    <lineage>
        <taxon>unclassified sequences</taxon>
        <taxon>metagenomes</taxon>
        <taxon>ecological metagenomes</taxon>
    </lineage>
</organism>
<reference evidence="1" key="1">
    <citation type="submission" date="2016-10" db="EMBL/GenBank/DDBJ databases">
        <title>Sequence of Gallionella enrichment culture.</title>
        <authorList>
            <person name="Poehlein A."/>
            <person name="Muehling M."/>
            <person name="Daniel R."/>
        </authorList>
    </citation>
    <scope>NUCLEOTIDE SEQUENCE</scope>
</reference>
<protein>
    <submittedName>
        <fullName evidence="1">Uncharacterized protein</fullName>
    </submittedName>
</protein>
<dbReference type="AlphaFoldDB" id="A0A1J5P7X0"/>
<name>A0A1J5P7X0_9ZZZZ</name>